<evidence type="ECO:0000313" key="1">
    <source>
        <dbReference type="EMBL" id="KAK2943347.1"/>
    </source>
</evidence>
<gene>
    <name evidence="1" type="ORF">BLNAU_21736</name>
</gene>
<sequence>MFAEPQQYFPKISYKEELNQLTIELVLEWLSDSSVHPRNKVNSYLWFHIPTLLTTHIQPQQDQQNQQNTELLSQLLQRMMTILDGCFDSHTQIPNKRLLRSSLSQLSQSPSFDPKIEKYIGICFVLLDSVDEGPFAIVETSQLDVMKSNDRTIAELKEQIAHQTQMELDMEMLLAKQQSHATANNDLRKERIKFLFDLLSLQRENERLRDKLASILPNLVDDPESPLFLNWYPNDPITVDSYSRTFLSLVSMVKNGYKFEGRLPLRASFFLESLNLKLKTFINIDVFLRTIGQGYPDPAAVFVDSVTILLTSPHPPIFRETLFLICKCLEYCSLSTCLALISAKLIPRILSAPCLIDLSFVADKGILNRLVLILRHSGKLSITNSESVRDVVLHDVLIPIEPSLVQISRNSRLLAWIKESEATSELLARIFEVSAFHQPTLNFVCSSHLPMAYQSLLSVVDTEDTHQTMLGEVFSNIGRWKKRGAEFRRKGRILLQTLEREGFVDGLD</sequence>
<evidence type="ECO:0000313" key="2">
    <source>
        <dbReference type="Proteomes" id="UP001281761"/>
    </source>
</evidence>
<name>A0ABQ9WXC2_9EUKA</name>
<proteinExistence type="predicted"/>
<reference evidence="1 2" key="1">
    <citation type="journal article" date="2022" name="bioRxiv">
        <title>Genomics of Preaxostyla Flagellates Illuminates Evolutionary Transitions and the Path Towards Mitochondrial Loss.</title>
        <authorList>
            <person name="Novak L.V.F."/>
            <person name="Treitli S.C."/>
            <person name="Pyrih J."/>
            <person name="Halakuc P."/>
            <person name="Pipaliya S.V."/>
            <person name="Vacek V."/>
            <person name="Brzon O."/>
            <person name="Soukal P."/>
            <person name="Eme L."/>
            <person name="Dacks J.B."/>
            <person name="Karnkowska A."/>
            <person name="Elias M."/>
            <person name="Hampl V."/>
        </authorList>
    </citation>
    <scope>NUCLEOTIDE SEQUENCE [LARGE SCALE GENOMIC DNA]</scope>
    <source>
        <strain evidence="1">NAU3</strain>
        <tissue evidence="1">Gut</tissue>
    </source>
</reference>
<dbReference type="EMBL" id="JARBJD010000351">
    <property type="protein sequence ID" value="KAK2943347.1"/>
    <property type="molecule type" value="Genomic_DNA"/>
</dbReference>
<dbReference type="Proteomes" id="UP001281761">
    <property type="component" value="Unassembled WGS sequence"/>
</dbReference>
<comment type="caution">
    <text evidence="1">The sequence shown here is derived from an EMBL/GenBank/DDBJ whole genome shotgun (WGS) entry which is preliminary data.</text>
</comment>
<accession>A0ABQ9WXC2</accession>
<organism evidence="1 2">
    <name type="scientific">Blattamonas nauphoetae</name>
    <dbReference type="NCBI Taxonomy" id="2049346"/>
    <lineage>
        <taxon>Eukaryota</taxon>
        <taxon>Metamonada</taxon>
        <taxon>Preaxostyla</taxon>
        <taxon>Oxymonadida</taxon>
        <taxon>Blattamonas</taxon>
    </lineage>
</organism>
<protein>
    <submittedName>
        <fullName evidence="1">Uncharacterized protein</fullName>
    </submittedName>
</protein>
<keyword evidence="2" id="KW-1185">Reference proteome</keyword>